<reference evidence="6 7" key="1">
    <citation type="submission" date="2020-02" db="EMBL/GenBank/DDBJ databases">
        <title>Genome sequencing for Draconibacterium sp. strain M1.</title>
        <authorList>
            <person name="Park S.-J."/>
        </authorList>
    </citation>
    <scope>NUCLEOTIDE SEQUENCE [LARGE SCALE GENOMIC DNA]</scope>
    <source>
        <strain evidence="6 7">M1</strain>
    </source>
</reference>
<dbReference type="KEGG" id="drc:G0Q07_02690"/>
<evidence type="ECO:0000256" key="1">
    <source>
        <dbReference type="ARBA" id="ARBA00009232"/>
    </source>
</evidence>
<dbReference type="GO" id="GO:0003905">
    <property type="term" value="F:alkylbase DNA N-glycosylase activity"/>
    <property type="evidence" value="ECO:0007669"/>
    <property type="project" value="InterPro"/>
</dbReference>
<dbReference type="NCBIfam" id="TIGR00567">
    <property type="entry name" value="3mg"/>
    <property type="match status" value="1"/>
</dbReference>
<protein>
    <recommendedName>
        <fullName evidence="5">Putative 3-methyladenine DNA glycosylase</fullName>
        <ecNumber evidence="5">3.2.2.-</ecNumber>
    </recommendedName>
</protein>
<name>A0A6C0RB50_9BACT</name>
<keyword evidence="3 5" id="KW-0378">Hydrolase</keyword>
<evidence type="ECO:0000313" key="7">
    <source>
        <dbReference type="Proteomes" id="UP000474630"/>
    </source>
</evidence>
<dbReference type="InterPro" id="IPR003180">
    <property type="entry name" value="MPG"/>
</dbReference>
<evidence type="ECO:0000256" key="3">
    <source>
        <dbReference type="ARBA" id="ARBA00022801"/>
    </source>
</evidence>
<accession>A0A6C0RB50</accession>
<evidence type="ECO:0000256" key="5">
    <source>
        <dbReference type="HAMAP-Rule" id="MF_00527"/>
    </source>
</evidence>
<keyword evidence="7" id="KW-1185">Reference proteome</keyword>
<dbReference type="SUPFAM" id="SSF50486">
    <property type="entry name" value="FMT C-terminal domain-like"/>
    <property type="match status" value="1"/>
</dbReference>
<dbReference type="Gene3D" id="3.10.300.10">
    <property type="entry name" value="Methylpurine-DNA glycosylase (MPG)"/>
    <property type="match status" value="2"/>
</dbReference>
<dbReference type="PANTHER" id="PTHR10429:SF0">
    <property type="entry name" value="DNA-3-METHYLADENINE GLYCOSYLASE"/>
    <property type="match status" value="1"/>
</dbReference>
<dbReference type="PANTHER" id="PTHR10429">
    <property type="entry name" value="DNA-3-METHYLADENINE GLYCOSYLASE"/>
    <property type="match status" value="1"/>
</dbReference>
<dbReference type="RefSeq" id="WP_163344633.1">
    <property type="nucleotide sequence ID" value="NZ_CP048409.1"/>
</dbReference>
<organism evidence="6 7">
    <name type="scientific">Draconibacterium halophilum</name>
    <dbReference type="NCBI Taxonomy" id="2706887"/>
    <lineage>
        <taxon>Bacteria</taxon>
        <taxon>Pseudomonadati</taxon>
        <taxon>Bacteroidota</taxon>
        <taxon>Bacteroidia</taxon>
        <taxon>Marinilabiliales</taxon>
        <taxon>Prolixibacteraceae</taxon>
        <taxon>Draconibacterium</taxon>
    </lineage>
</organism>
<keyword evidence="4 5" id="KW-0234">DNA repair</keyword>
<dbReference type="GO" id="GO:0006284">
    <property type="term" value="P:base-excision repair"/>
    <property type="evidence" value="ECO:0007669"/>
    <property type="project" value="InterPro"/>
</dbReference>
<proteinExistence type="inferred from homology"/>
<dbReference type="InterPro" id="IPR036995">
    <property type="entry name" value="MPG_sf"/>
</dbReference>
<dbReference type="InterPro" id="IPR011034">
    <property type="entry name" value="Formyl_transferase-like_C_sf"/>
</dbReference>
<dbReference type="EC" id="3.2.2.-" evidence="5"/>
<evidence type="ECO:0000313" key="6">
    <source>
        <dbReference type="EMBL" id="QIA06703.1"/>
    </source>
</evidence>
<dbReference type="HAMAP" id="MF_00527">
    <property type="entry name" value="3MGH"/>
    <property type="match status" value="1"/>
</dbReference>
<dbReference type="Proteomes" id="UP000474630">
    <property type="component" value="Chromosome"/>
</dbReference>
<evidence type="ECO:0000256" key="2">
    <source>
        <dbReference type="ARBA" id="ARBA00022763"/>
    </source>
</evidence>
<dbReference type="AlphaFoldDB" id="A0A6C0RB50"/>
<comment type="similarity">
    <text evidence="1 5">Belongs to the DNA glycosylase MPG family.</text>
</comment>
<dbReference type="CDD" id="cd00540">
    <property type="entry name" value="AAG"/>
    <property type="match status" value="1"/>
</dbReference>
<evidence type="ECO:0000256" key="4">
    <source>
        <dbReference type="ARBA" id="ARBA00023204"/>
    </source>
</evidence>
<sequence>MTVNWNCIPNSFFQREVTQVAPDLLGKLLVRHFDDGTIVKFRITETEAYRGGDDKACHANKGLTPRTRVMFEEGGLVYVYLIYGMYWMLNFVTGKAGDSSAVLIRGVEGISGPGRVGRALQLNKSFYGENLATSERIWVEDAGTKSKYITAPRVGIDYAGEPWISKPWRYIVT</sequence>
<gene>
    <name evidence="6" type="ORF">G0Q07_02690</name>
</gene>
<dbReference type="GO" id="GO:0003677">
    <property type="term" value="F:DNA binding"/>
    <property type="evidence" value="ECO:0007669"/>
    <property type="project" value="InterPro"/>
</dbReference>
<dbReference type="EMBL" id="CP048409">
    <property type="protein sequence ID" value="QIA06703.1"/>
    <property type="molecule type" value="Genomic_DNA"/>
</dbReference>
<dbReference type="Pfam" id="PF02245">
    <property type="entry name" value="Pur_DNA_glyco"/>
    <property type="match status" value="2"/>
</dbReference>
<keyword evidence="2 5" id="KW-0227">DNA damage</keyword>